<feature type="transmembrane region" description="Helical" evidence="1">
    <location>
        <begin position="15"/>
        <end position="36"/>
    </location>
</feature>
<feature type="transmembrane region" description="Helical" evidence="1">
    <location>
        <begin position="117"/>
        <end position="136"/>
    </location>
</feature>
<feature type="non-terminal residue" evidence="2">
    <location>
        <position position="282"/>
    </location>
</feature>
<keyword evidence="1" id="KW-1133">Transmembrane helix</keyword>
<organism evidence="2 3">
    <name type="scientific">Reticulomyxa filosa</name>
    <dbReference type="NCBI Taxonomy" id="46433"/>
    <lineage>
        <taxon>Eukaryota</taxon>
        <taxon>Sar</taxon>
        <taxon>Rhizaria</taxon>
        <taxon>Retaria</taxon>
        <taxon>Foraminifera</taxon>
        <taxon>Monothalamids</taxon>
        <taxon>Reticulomyxidae</taxon>
        <taxon>Reticulomyxa</taxon>
    </lineage>
</organism>
<dbReference type="EMBL" id="ASPP01002406">
    <property type="protein sequence ID" value="ETO34630.1"/>
    <property type="molecule type" value="Genomic_DNA"/>
</dbReference>
<gene>
    <name evidence="2" type="ORF">RFI_02456</name>
</gene>
<evidence type="ECO:0000313" key="2">
    <source>
        <dbReference type="EMBL" id="ETO34630.1"/>
    </source>
</evidence>
<comment type="caution">
    <text evidence="2">The sequence shown here is derived from an EMBL/GenBank/DDBJ whole genome shotgun (WGS) entry which is preliminary data.</text>
</comment>
<proteinExistence type="predicted"/>
<accession>X6P7X5</accession>
<evidence type="ECO:0000313" key="3">
    <source>
        <dbReference type="Proteomes" id="UP000023152"/>
    </source>
</evidence>
<keyword evidence="1" id="KW-0812">Transmembrane</keyword>
<reference evidence="2 3" key="1">
    <citation type="journal article" date="2013" name="Curr. Biol.">
        <title>The Genome of the Foraminiferan Reticulomyxa filosa.</title>
        <authorList>
            <person name="Glockner G."/>
            <person name="Hulsmann N."/>
            <person name="Schleicher M."/>
            <person name="Noegel A.A."/>
            <person name="Eichinger L."/>
            <person name="Gallinger C."/>
            <person name="Pawlowski J."/>
            <person name="Sierra R."/>
            <person name="Euteneuer U."/>
            <person name="Pillet L."/>
            <person name="Moustafa A."/>
            <person name="Platzer M."/>
            <person name="Groth M."/>
            <person name="Szafranski K."/>
            <person name="Schliwa M."/>
        </authorList>
    </citation>
    <scope>NUCLEOTIDE SEQUENCE [LARGE SCALE GENOMIC DNA]</scope>
</reference>
<protein>
    <submittedName>
        <fullName evidence="2">Uncharacterized protein</fullName>
    </submittedName>
</protein>
<evidence type="ECO:0000256" key="1">
    <source>
        <dbReference type="SAM" id="Phobius"/>
    </source>
</evidence>
<sequence>MAIIHFGCIVHYWNFFYLAISKLLVFYFFVFLNITLMRRLQHKPHVQLARKMNSESTPVSTGIKIKKASYSSLNFSRPDRDKVSFSQSFSKTKKDTIIFGIVRTIRQQKEIKEQKRAIHAVINFHLSLCYIFVATFPKNLFGEGLLSLLLGGINQEDEKEEKLSAAHTHTHTYIHTHAKQCKKKGNTSNTIKRREEGRRGGHDICGCIQNETKLKNKTNEGEVEESRFRDLCDKFKHRFSEEKIKEVWHKCNKRDDRAEEMLKLSDPEHPKFHSLHTTHSVC</sequence>
<dbReference type="AlphaFoldDB" id="X6P7X5"/>
<name>X6P7X5_RETFI</name>
<dbReference type="Proteomes" id="UP000023152">
    <property type="component" value="Unassembled WGS sequence"/>
</dbReference>
<keyword evidence="1" id="KW-0472">Membrane</keyword>
<keyword evidence="3" id="KW-1185">Reference proteome</keyword>